<sequence>SMTSTDLANKPVQLNGTSKDAADKTSKDAAAVPENKANNCDEAQQQEAEFYTDAERYWATVEATEAGMMGGNDSLDEIEISSSRMFLTRAAELAGLRQLNRALDCGSGIGRVTKKLLLPMFATVDMAEVTSHFLAKSREYIGEPDASRVGRQFYCGLQDLTFPAETRYDLVWVQWVIGHLRDAHLVDFLRRAAASLSPCGMIGVKDNVITARDDSEYDFDEQDSSVCRPRRSLLNLFNQAGLIVLLEETQEGFPDALYPVLSFALVPKGRCV</sequence>
<evidence type="ECO:0000256" key="4">
    <source>
        <dbReference type="ARBA" id="ARBA00022691"/>
    </source>
</evidence>
<evidence type="ECO:0000256" key="10">
    <source>
        <dbReference type="ARBA" id="ARBA00048167"/>
    </source>
</evidence>
<keyword evidence="4 11" id="KW-0949">S-adenosyl-L-methionine</keyword>
<dbReference type="STRING" id="282301.A0A267FJ92"/>
<dbReference type="EC" id="2.1.1.244" evidence="5"/>
<dbReference type="Gene3D" id="3.40.50.150">
    <property type="entry name" value="Vaccinia Virus protein VP39"/>
    <property type="match status" value="1"/>
</dbReference>
<organism evidence="13 14">
    <name type="scientific">Macrostomum lignano</name>
    <dbReference type="NCBI Taxonomy" id="282301"/>
    <lineage>
        <taxon>Eukaryota</taxon>
        <taxon>Metazoa</taxon>
        <taxon>Spiralia</taxon>
        <taxon>Lophotrochozoa</taxon>
        <taxon>Platyhelminthes</taxon>
        <taxon>Rhabditophora</taxon>
        <taxon>Macrostomorpha</taxon>
        <taxon>Macrostomida</taxon>
        <taxon>Macrostomidae</taxon>
        <taxon>Macrostomum</taxon>
    </lineage>
</organism>
<dbReference type="CDD" id="cd02440">
    <property type="entry name" value="AdoMet_MTases"/>
    <property type="match status" value="1"/>
</dbReference>
<evidence type="ECO:0000313" key="14">
    <source>
        <dbReference type="Proteomes" id="UP000215902"/>
    </source>
</evidence>
<feature type="compositionally biased region" description="Polar residues" evidence="12">
    <location>
        <begin position="1"/>
        <end position="16"/>
    </location>
</feature>
<dbReference type="InterPro" id="IPR008576">
    <property type="entry name" value="MeTrfase_NTM1"/>
</dbReference>
<comment type="catalytic activity">
    <reaction evidence="10">
        <text>N-terminal L-alanyl-L-prolyl-L-lysyl-[protein] + 3 S-adenosyl-L-methionine = N-terminal N,N,N-trimethyl-L-alanyl-L-prolyl-L-lysyl-[protein] + 3 S-adenosyl-L-homocysteine + 3 H(+)</text>
        <dbReference type="Rhea" id="RHEA:54712"/>
        <dbReference type="Rhea" id="RHEA-COMP:13785"/>
        <dbReference type="Rhea" id="RHEA-COMP:13971"/>
        <dbReference type="ChEBI" id="CHEBI:15378"/>
        <dbReference type="ChEBI" id="CHEBI:57856"/>
        <dbReference type="ChEBI" id="CHEBI:59789"/>
        <dbReference type="ChEBI" id="CHEBI:138057"/>
        <dbReference type="ChEBI" id="CHEBI:138315"/>
        <dbReference type="EC" id="2.1.1.244"/>
    </reaction>
</comment>
<evidence type="ECO:0000256" key="5">
    <source>
        <dbReference type="ARBA" id="ARBA00039112"/>
    </source>
</evidence>
<dbReference type="OrthoDB" id="1298661at2759"/>
<evidence type="ECO:0000256" key="8">
    <source>
        <dbReference type="ARBA" id="ARBA00047306"/>
    </source>
</evidence>
<feature type="region of interest" description="Disordered" evidence="12">
    <location>
        <begin position="1"/>
        <end position="42"/>
    </location>
</feature>
<feature type="non-terminal residue" evidence="13">
    <location>
        <position position="1"/>
    </location>
</feature>
<dbReference type="InterPro" id="IPR029063">
    <property type="entry name" value="SAM-dependent_MTases_sf"/>
</dbReference>
<keyword evidence="2" id="KW-0489">Methyltransferase</keyword>
<dbReference type="AlphaFoldDB" id="A0A267FJ92"/>
<evidence type="ECO:0000256" key="12">
    <source>
        <dbReference type="SAM" id="MobiDB-lite"/>
    </source>
</evidence>
<dbReference type="PANTHER" id="PTHR12753:SF0">
    <property type="entry name" value="ALPHA N-TERMINAL PROTEIN METHYLTRANSFERASE 1"/>
    <property type="match status" value="1"/>
</dbReference>
<keyword evidence="14" id="KW-1185">Reference proteome</keyword>
<dbReference type="Pfam" id="PF05891">
    <property type="entry name" value="Methyltransf_PK"/>
    <property type="match status" value="1"/>
</dbReference>
<proteinExistence type="inferred from homology"/>
<accession>A0A267FJ92</accession>
<evidence type="ECO:0000256" key="3">
    <source>
        <dbReference type="ARBA" id="ARBA00022679"/>
    </source>
</evidence>
<comment type="catalytic activity">
    <reaction evidence="9">
        <text>N-terminal L-prolyl-L-prolyl-L-lysyl-[protein] + 2 S-adenosyl-L-methionine = N-terminal N,N-dimethyl-L-prolyl-L-prolyl-L-lysyl-[protein] + 2 S-adenosyl-L-homocysteine + 2 H(+)</text>
        <dbReference type="Rhea" id="RHEA:54736"/>
        <dbReference type="Rhea" id="RHEA-COMP:13787"/>
        <dbReference type="Rhea" id="RHEA-COMP:13974"/>
        <dbReference type="ChEBI" id="CHEBI:15378"/>
        <dbReference type="ChEBI" id="CHEBI:57856"/>
        <dbReference type="ChEBI" id="CHEBI:59789"/>
        <dbReference type="ChEBI" id="CHEBI:138059"/>
        <dbReference type="ChEBI" id="CHEBI:138318"/>
        <dbReference type="EC" id="2.1.1.244"/>
    </reaction>
</comment>
<feature type="binding site" evidence="11">
    <location>
        <position position="174"/>
    </location>
    <ligand>
        <name>S-adenosyl-L-methionine</name>
        <dbReference type="ChEBI" id="CHEBI:59789"/>
    </ligand>
</feature>
<dbReference type="FunFam" id="3.40.50.150:FF:000025">
    <property type="entry name" value="N-terminal Xaa-Pro-Lys N-methyltransferase 1"/>
    <property type="match status" value="1"/>
</dbReference>
<protein>
    <recommendedName>
        <fullName evidence="6">Alpha N-terminal protein methyltransferase 1</fullName>
        <ecNumber evidence="5">2.1.1.244</ecNumber>
    </recommendedName>
    <alternativeName>
        <fullName evidence="7">X-Pro-Lys N-terminal protein methyltransferase 1</fullName>
    </alternativeName>
</protein>
<dbReference type="GO" id="GO:0032259">
    <property type="term" value="P:methylation"/>
    <property type="evidence" value="ECO:0007669"/>
    <property type="project" value="UniProtKB-KW"/>
</dbReference>
<evidence type="ECO:0000256" key="6">
    <source>
        <dbReference type="ARBA" id="ARBA00039449"/>
    </source>
</evidence>
<dbReference type="PANTHER" id="PTHR12753">
    <property type="entry name" value="AD-003 - RELATED"/>
    <property type="match status" value="1"/>
</dbReference>
<feature type="binding site" evidence="11">
    <location>
        <begin position="157"/>
        <end position="158"/>
    </location>
    <ligand>
        <name>S-adenosyl-L-methionine</name>
        <dbReference type="ChEBI" id="CHEBI:59789"/>
    </ligand>
</feature>
<evidence type="ECO:0000313" key="13">
    <source>
        <dbReference type="EMBL" id="PAA73848.1"/>
    </source>
</evidence>
<dbReference type="EMBL" id="NIVC01000990">
    <property type="protein sequence ID" value="PAA73848.1"/>
    <property type="molecule type" value="Genomic_DNA"/>
</dbReference>
<feature type="binding site" evidence="11">
    <location>
        <begin position="128"/>
        <end position="130"/>
    </location>
    <ligand>
        <name>S-adenosyl-L-methionine</name>
        <dbReference type="ChEBI" id="CHEBI:59789"/>
    </ligand>
</feature>
<feature type="binding site" evidence="11">
    <location>
        <position position="111"/>
    </location>
    <ligand>
        <name>S-adenosyl-L-methionine</name>
        <dbReference type="ChEBI" id="CHEBI:59789"/>
    </ligand>
</feature>
<dbReference type="PIRSF" id="PIRSF016958">
    <property type="entry name" value="DUF858_MeTrfase_lik"/>
    <property type="match status" value="1"/>
</dbReference>
<dbReference type="GO" id="GO:0005737">
    <property type="term" value="C:cytoplasm"/>
    <property type="evidence" value="ECO:0007669"/>
    <property type="project" value="TreeGrafter"/>
</dbReference>
<dbReference type="SUPFAM" id="SSF53335">
    <property type="entry name" value="S-adenosyl-L-methionine-dependent methyltransferases"/>
    <property type="match status" value="1"/>
</dbReference>
<name>A0A267FJ92_9PLAT</name>
<comment type="similarity">
    <text evidence="1">Belongs to the methyltransferase superfamily. NTM1 family.</text>
</comment>
<keyword evidence="3" id="KW-0808">Transferase</keyword>
<gene>
    <name evidence="13" type="ORF">BOX15_Mlig028197g1</name>
</gene>
<dbReference type="Proteomes" id="UP000215902">
    <property type="component" value="Unassembled WGS sequence"/>
</dbReference>
<evidence type="ECO:0000256" key="2">
    <source>
        <dbReference type="ARBA" id="ARBA00022603"/>
    </source>
</evidence>
<comment type="caution">
    <text evidence="13">The sequence shown here is derived from an EMBL/GenBank/DDBJ whole genome shotgun (WGS) entry which is preliminary data.</text>
</comment>
<evidence type="ECO:0000256" key="9">
    <source>
        <dbReference type="ARBA" id="ARBA00047885"/>
    </source>
</evidence>
<evidence type="ECO:0000256" key="1">
    <source>
        <dbReference type="ARBA" id="ARBA00009059"/>
    </source>
</evidence>
<evidence type="ECO:0000256" key="11">
    <source>
        <dbReference type="PIRSR" id="PIRSR016958-1"/>
    </source>
</evidence>
<dbReference type="GO" id="GO:0071885">
    <property type="term" value="F:N-terminal protein N-methyltransferase activity"/>
    <property type="evidence" value="ECO:0007669"/>
    <property type="project" value="UniProtKB-EC"/>
</dbReference>
<reference evidence="13 14" key="1">
    <citation type="submission" date="2017-06" db="EMBL/GenBank/DDBJ databases">
        <title>A platform for efficient transgenesis in Macrostomum lignano, a flatworm model organism for stem cell research.</title>
        <authorList>
            <person name="Berezikov E."/>
        </authorList>
    </citation>
    <scope>NUCLEOTIDE SEQUENCE [LARGE SCALE GENOMIC DNA]</scope>
    <source>
        <strain evidence="13">DV1</strain>
        <tissue evidence="13">Whole organism</tissue>
    </source>
</reference>
<comment type="catalytic activity">
    <reaction evidence="8">
        <text>N-terminal L-seryl-L-prolyl-L-lysyl-[protein] + 3 S-adenosyl-L-methionine = N-terminal N,N,N-trimethyl-L-seryl-L-prolyl-L-lysyl-[protein] + 3 S-adenosyl-L-homocysteine + 3 H(+)</text>
        <dbReference type="Rhea" id="RHEA:54724"/>
        <dbReference type="Rhea" id="RHEA-COMP:13789"/>
        <dbReference type="Rhea" id="RHEA-COMP:13973"/>
        <dbReference type="ChEBI" id="CHEBI:15378"/>
        <dbReference type="ChEBI" id="CHEBI:57856"/>
        <dbReference type="ChEBI" id="CHEBI:59789"/>
        <dbReference type="ChEBI" id="CHEBI:138061"/>
        <dbReference type="ChEBI" id="CHEBI:138317"/>
        <dbReference type="EC" id="2.1.1.244"/>
    </reaction>
</comment>
<evidence type="ECO:0000256" key="7">
    <source>
        <dbReference type="ARBA" id="ARBA00043129"/>
    </source>
</evidence>
<feature type="binding site" evidence="11">
    <location>
        <position position="106"/>
    </location>
    <ligand>
        <name>S-adenosyl-L-methionine</name>
        <dbReference type="ChEBI" id="CHEBI:59789"/>
    </ligand>
</feature>